<dbReference type="GO" id="GO:0006402">
    <property type="term" value="P:mRNA catabolic process"/>
    <property type="evidence" value="ECO:0007669"/>
    <property type="project" value="TreeGrafter"/>
</dbReference>
<dbReference type="AlphaFoldDB" id="A0A937W5A1"/>
<dbReference type="GO" id="GO:0004521">
    <property type="term" value="F:RNA endonuclease activity"/>
    <property type="evidence" value="ECO:0007669"/>
    <property type="project" value="TreeGrafter"/>
</dbReference>
<dbReference type="PANTHER" id="PTHR33988">
    <property type="entry name" value="ENDORIBONUCLEASE MAZF-RELATED"/>
    <property type="match status" value="1"/>
</dbReference>
<proteinExistence type="predicted"/>
<dbReference type="PANTHER" id="PTHR33988:SF2">
    <property type="entry name" value="ENDORIBONUCLEASE MAZF"/>
    <property type="match status" value="1"/>
</dbReference>
<evidence type="ECO:0000313" key="1">
    <source>
        <dbReference type="EMBL" id="MBM3225445.1"/>
    </source>
</evidence>
<dbReference type="InterPro" id="IPR011067">
    <property type="entry name" value="Plasmid_toxin/cell-grow_inhib"/>
</dbReference>
<comment type="caution">
    <text evidence="1">The sequence shown here is derived from an EMBL/GenBank/DDBJ whole genome shotgun (WGS) entry which is preliminary data.</text>
</comment>
<gene>
    <name evidence="1" type="ORF">FJZ47_16810</name>
</gene>
<dbReference type="InterPro" id="IPR003477">
    <property type="entry name" value="PemK-like"/>
</dbReference>
<dbReference type="Proteomes" id="UP000712673">
    <property type="component" value="Unassembled WGS sequence"/>
</dbReference>
<dbReference type="GO" id="GO:0003677">
    <property type="term" value="F:DNA binding"/>
    <property type="evidence" value="ECO:0007669"/>
    <property type="project" value="InterPro"/>
</dbReference>
<protein>
    <submittedName>
        <fullName evidence="1">Type II toxin-antitoxin system PemK/MazF family toxin</fullName>
    </submittedName>
</protein>
<dbReference type="EMBL" id="VGLS01000578">
    <property type="protein sequence ID" value="MBM3225445.1"/>
    <property type="molecule type" value="Genomic_DNA"/>
</dbReference>
<sequence>MNVRRGDVVLVVYPFASGQGASRRPALIVQNNRDNSLLDNTVLAQITTNARHANDPTQLLISWETPEGQQAGILHDSVVSCNNLATVRVDRIHRVIGHLSAVLMYRIDACLKAALALR</sequence>
<dbReference type="GO" id="GO:0016075">
    <property type="term" value="P:rRNA catabolic process"/>
    <property type="evidence" value="ECO:0007669"/>
    <property type="project" value="TreeGrafter"/>
</dbReference>
<name>A0A937W5A1_UNCTE</name>
<evidence type="ECO:0000313" key="2">
    <source>
        <dbReference type="Proteomes" id="UP000712673"/>
    </source>
</evidence>
<reference evidence="1" key="1">
    <citation type="submission" date="2019-03" db="EMBL/GenBank/DDBJ databases">
        <title>Lake Tanganyika Metagenome-Assembled Genomes (MAGs).</title>
        <authorList>
            <person name="Tran P."/>
        </authorList>
    </citation>
    <scope>NUCLEOTIDE SEQUENCE</scope>
    <source>
        <strain evidence="1">K_DeepCast_65m_m2_066</strain>
    </source>
</reference>
<dbReference type="Pfam" id="PF02452">
    <property type="entry name" value="PemK_toxin"/>
    <property type="match status" value="1"/>
</dbReference>
<organism evidence="1 2">
    <name type="scientific">Tectimicrobiota bacterium</name>
    <dbReference type="NCBI Taxonomy" id="2528274"/>
    <lineage>
        <taxon>Bacteria</taxon>
        <taxon>Pseudomonadati</taxon>
        <taxon>Nitrospinota/Tectimicrobiota group</taxon>
        <taxon>Candidatus Tectimicrobiota</taxon>
    </lineage>
</organism>
<accession>A0A937W5A1</accession>
<dbReference type="Gene3D" id="2.30.30.110">
    <property type="match status" value="1"/>
</dbReference>
<dbReference type="SUPFAM" id="SSF50118">
    <property type="entry name" value="Cell growth inhibitor/plasmid maintenance toxic component"/>
    <property type="match status" value="1"/>
</dbReference>